<name>A0ABM9HCB2_9BACT</name>
<evidence type="ECO:0000313" key="15">
    <source>
        <dbReference type="EMBL" id="CAI2717699.1"/>
    </source>
</evidence>
<sequence length="464" mass="49968">MDSDLNTVLEATQGEQVRGEASARFSGVSINSRTLKAGELFFCIQGDRFDGHDFLNDAIAKQAAGVIVSDRARLPLDRMADGPFAVQVPDTLKALQDLAAFHRNQHKVRMVGVTGTNGKSTTKEMIAAITSTQFKTLKTQGNLNNHIGLPLTLLDLNAEHEVAVLEMGMSAAGEIRRLAEIARPEIGVITNISEAHMVHLETIHDVQAAKGELFEALPETGAAVVNADDPLVRELVGNLRARIITFGLDPTADVQARDIRSADVGGIEFTANVFDATVPVRLPFSGMHNVSNALAALAVGAALGMDANSMASGLQRTQGLDQRGQIFEHQGMTLLNDTYNANPRSMLEAIKTLRALPCSGRRFLVIGDMLELGAQEEAAHRKVGQWAEENEIDCLVSVGVLAKLAADAAVNAGMKRDHVHSAETHDEAAQYLTHHARKGDCLLFKGSRGSQMETVIERFTGSDR</sequence>
<accession>A0ABM9HCB2</accession>
<dbReference type="InterPro" id="IPR036565">
    <property type="entry name" value="Mur-like_cat_sf"/>
</dbReference>
<keyword evidence="5 10" id="KW-0067">ATP-binding</keyword>
<keyword evidence="9 10" id="KW-0961">Cell wall biogenesis/degradation</keyword>
<keyword evidence="6 10" id="KW-0133">Cell shape</keyword>
<keyword evidence="3 10" id="KW-0132">Cell division</keyword>
<comment type="function">
    <text evidence="10 11">Involved in cell wall formation. Catalyzes the final step in the synthesis of UDP-N-acetylmuramoyl-pentapeptide, the precursor of murein.</text>
</comment>
<dbReference type="InterPro" id="IPR036615">
    <property type="entry name" value="Mur_ligase_C_dom_sf"/>
</dbReference>
<dbReference type="Proteomes" id="UP001157733">
    <property type="component" value="Chromosome"/>
</dbReference>
<evidence type="ECO:0000256" key="7">
    <source>
        <dbReference type="ARBA" id="ARBA00022984"/>
    </source>
</evidence>
<dbReference type="SUPFAM" id="SSF53244">
    <property type="entry name" value="MurD-like peptide ligases, peptide-binding domain"/>
    <property type="match status" value="1"/>
</dbReference>
<feature type="domain" description="Mur ligase central" evidence="14">
    <location>
        <begin position="113"/>
        <end position="299"/>
    </location>
</feature>
<evidence type="ECO:0000256" key="10">
    <source>
        <dbReference type="HAMAP-Rule" id="MF_02019"/>
    </source>
</evidence>
<evidence type="ECO:0000256" key="9">
    <source>
        <dbReference type="ARBA" id="ARBA00023316"/>
    </source>
</evidence>
<keyword evidence="7 10" id="KW-0573">Peptidoglycan synthesis</keyword>
<evidence type="ECO:0000256" key="6">
    <source>
        <dbReference type="ARBA" id="ARBA00022960"/>
    </source>
</evidence>
<reference evidence="15 16" key="1">
    <citation type="submission" date="2022-09" db="EMBL/GenBank/DDBJ databases">
        <authorList>
            <person name="Kop L."/>
        </authorList>
    </citation>
    <scope>NUCLEOTIDE SEQUENCE [LARGE SCALE GENOMIC DNA]</scope>
    <source>
        <strain evidence="15 16">347</strain>
    </source>
</reference>
<evidence type="ECO:0000256" key="4">
    <source>
        <dbReference type="ARBA" id="ARBA00022741"/>
    </source>
</evidence>
<dbReference type="RefSeq" id="WP_282010619.1">
    <property type="nucleotide sequence ID" value="NZ_OX336137.1"/>
</dbReference>
<keyword evidence="8 10" id="KW-0131">Cell cycle</keyword>
<dbReference type="InterPro" id="IPR013221">
    <property type="entry name" value="Mur_ligase_cen"/>
</dbReference>
<dbReference type="Gene3D" id="3.40.1190.10">
    <property type="entry name" value="Mur-like, catalytic domain"/>
    <property type="match status" value="1"/>
</dbReference>
<comment type="pathway">
    <text evidence="10 11">Cell wall biogenesis; peptidoglycan biosynthesis.</text>
</comment>
<dbReference type="Gene3D" id="3.90.190.20">
    <property type="entry name" value="Mur ligase, C-terminal domain"/>
    <property type="match status" value="1"/>
</dbReference>
<evidence type="ECO:0000256" key="2">
    <source>
        <dbReference type="ARBA" id="ARBA00022598"/>
    </source>
</evidence>
<protein>
    <recommendedName>
        <fullName evidence="10 11">UDP-N-acetylmuramoyl-tripeptide--D-alanyl-D-alanine ligase</fullName>
        <ecNumber evidence="10 11">6.3.2.10</ecNumber>
    </recommendedName>
    <alternativeName>
        <fullName evidence="10">D-alanyl-D-alanine-adding enzyme</fullName>
    </alternativeName>
</protein>
<dbReference type="InterPro" id="IPR005863">
    <property type="entry name" value="UDP-N-AcMur_synth"/>
</dbReference>
<evidence type="ECO:0000256" key="3">
    <source>
        <dbReference type="ARBA" id="ARBA00022618"/>
    </source>
</evidence>
<comment type="similarity">
    <text evidence="10">Belongs to the MurCDEF family. MurF subfamily.</text>
</comment>
<dbReference type="NCBIfam" id="TIGR01143">
    <property type="entry name" value="murF"/>
    <property type="match status" value="1"/>
</dbReference>
<dbReference type="EMBL" id="OX336137">
    <property type="protein sequence ID" value="CAI2717699.1"/>
    <property type="molecule type" value="Genomic_DNA"/>
</dbReference>
<dbReference type="GO" id="GO:0047480">
    <property type="term" value="F:UDP-N-acetylmuramoyl-tripeptide-D-alanyl-D-alanine ligase activity"/>
    <property type="evidence" value="ECO:0007669"/>
    <property type="project" value="UniProtKB-EC"/>
</dbReference>
<comment type="caution">
    <text evidence="10">Lacks conserved residue(s) required for the propagation of feature annotation.</text>
</comment>
<organism evidence="15 16">
    <name type="scientific">Nitrospina watsonii</name>
    <dbReference type="NCBI Taxonomy" id="1323948"/>
    <lineage>
        <taxon>Bacteria</taxon>
        <taxon>Pseudomonadati</taxon>
        <taxon>Nitrospinota/Tectimicrobiota group</taxon>
        <taxon>Nitrospinota</taxon>
        <taxon>Nitrospinia</taxon>
        <taxon>Nitrospinales</taxon>
        <taxon>Nitrospinaceae</taxon>
        <taxon>Nitrospina</taxon>
    </lineage>
</organism>
<keyword evidence="16" id="KW-1185">Reference proteome</keyword>
<evidence type="ECO:0000259" key="12">
    <source>
        <dbReference type="Pfam" id="PF01225"/>
    </source>
</evidence>
<dbReference type="Pfam" id="PF02875">
    <property type="entry name" value="Mur_ligase_C"/>
    <property type="match status" value="1"/>
</dbReference>
<dbReference type="EC" id="6.3.2.10" evidence="10 11"/>
<dbReference type="Pfam" id="PF08245">
    <property type="entry name" value="Mur_ligase_M"/>
    <property type="match status" value="1"/>
</dbReference>
<evidence type="ECO:0000256" key="1">
    <source>
        <dbReference type="ARBA" id="ARBA00022490"/>
    </source>
</evidence>
<gene>
    <name evidence="10 15" type="primary">murF</name>
    <name evidence="15" type="ORF">NSPWAT_0840</name>
</gene>
<dbReference type="HAMAP" id="MF_02019">
    <property type="entry name" value="MurF"/>
    <property type="match status" value="1"/>
</dbReference>
<dbReference type="InterPro" id="IPR035911">
    <property type="entry name" value="MurE/MurF_N"/>
</dbReference>
<dbReference type="Gene3D" id="3.40.1390.10">
    <property type="entry name" value="MurE/MurF, N-terminal domain"/>
    <property type="match status" value="1"/>
</dbReference>
<evidence type="ECO:0000313" key="16">
    <source>
        <dbReference type="Proteomes" id="UP001157733"/>
    </source>
</evidence>
<dbReference type="PANTHER" id="PTHR43024:SF1">
    <property type="entry name" value="UDP-N-ACETYLMURAMOYL-TRIPEPTIDE--D-ALANYL-D-ALANINE LIGASE"/>
    <property type="match status" value="1"/>
</dbReference>
<keyword evidence="2 10" id="KW-0436">Ligase</keyword>
<feature type="domain" description="Mur ligase C-terminal" evidence="13">
    <location>
        <begin position="323"/>
        <end position="448"/>
    </location>
</feature>
<comment type="catalytic activity">
    <reaction evidence="10 11">
        <text>D-alanyl-D-alanine + UDP-N-acetyl-alpha-D-muramoyl-L-alanyl-gamma-D-glutamyl-meso-2,6-diaminopimelate + ATP = UDP-N-acetyl-alpha-D-muramoyl-L-alanyl-gamma-D-glutamyl-meso-2,6-diaminopimeloyl-D-alanyl-D-alanine + ADP + phosphate + H(+)</text>
        <dbReference type="Rhea" id="RHEA:28374"/>
        <dbReference type="ChEBI" id="CHEBI:15378"/>
        <dbReference type="ChEBI" id="CHEBI:30616"/>
        <dbReference type="ChEBI" id="CHEBI:43474"/>
        <dbReference type="ChEBI" id="CHEBI:57822"/>
        <dbReference type="ChEBI" id="CHEBI:61386"/>
        <dbReference type="ChEBI" id="CHEBI:83905"/>
        <dbReference type="ChEBI" id="CHEBI:456216"/>
        <dbReference type="EC" id="6.3.2.10"/>
    </reaction>
</comment>
<dbReference type="PANTHER" id="PTHR43024">
    <property type="entry name" value="UDP-N-ACETYLMURAMOYL-TRIPEPTIDE--D-ALANYL-D-ALANINE LIGASE"/>
    <property type="match status" value="1"/>
</dbReference>
<dbReference type="InterPro" id="IPR000713">
    <property type="entry name" value="Mur_ligase_N"/>
</dbReference>
<dbReference type="InterPro" id="IPR051046">
    <property type="entry name" value="MurCDEF_CellWall_CoF430Synth"/>
</dbReference>
<evidence type="ECO:0000259" key="14">
    <source>
        <dbReference type="Pfam" id="PF08245"/>
    </source>
</evidence>
<feature type="domain" description="Mur ligase N-terminal catalytic" evidence="12">
    <location>
        <begin position="25"/>
        <end position="102"/>
    </location>
</feature>
<dbReference type="Pfam" id="PF01225">
    <property type="entry name" value="Mur_ligase"/>
    <property type="match status" value="1"/>
</dbReference>
<evidence type="ECO:0000259" key="13">
    <source>
        <dbReference type="Pfam" id="PF02875"/>
    </source>
</evidence>
<dbReference type="SUPFAM" id="SSF63418">
    <property type="entry name" value="MurE/MurF N-terminal domain"/>
    <property type="match status" value="1"/>
</dbReference>
<evidence type="ECO:0000256" key="8">
    <source>
        <dbReference type="ARBA" id="ARBA00023306"/>
    </source>
</evidence>
<keyword evidence="4 10" id="KW-0547">Nucleotide-binding</keyword>
<dbReference type="SUPFAM" id="SSF53623">
    <property type="entry name" value="MurD-like peptide ligases, catalytic domain"/>
    <property type="match status" value="1"/>
</dbReference>
<proteinExistence type="inferred from homology"/>
<comment type="subcellular location">
    <subcellularLocation>
        <location evidence="10 11">Cytoplasm</location>
    </subcellularLocation>
</comment>
<keyword evidence="1 10" id="KW-0963">Cytoplasm</keyword>
<evidence type="ECO:0000256" key="11">
    <source>
        <dbReference type="RuleBase" id="RU004136"/>
    </source>
</evidence>
<evidence type="ECO:0000256" key="5">
    <source>
        <dbReference type="ARBA" id="ARBA00022840"/>
    </source>
</evidence>
<dbReference type="InterPro" id="IPR004101">
    <property type="entry name" value="Mur_ligase_C"/>
</dbReference>